<evidence type="ECO:0000313" key="6">
    <source>
        <dbReference type="Proteomes" id="UP000233556"/>
    </source>
</evidence>
<dbReference type="InterPro" id="IPR026082">
    <property type="entry name" value="ABCA"/>
</dbReference>
<evidence type="ECO:0000256" key="3">
    <source>
        <dbReference type="SAM" id="MobiDB-lite"/>
    </source>
</evidence>
<reference evidence="6" key="2">
    <citation type="submission" date="2017-12" db="EMBL/GenBank/DDBJ databases">
        <title>Genome sequence of the Bar-tailed Godwit (Limosa lapponica baueri).</title>
        <authorList>
            <person name="Lima N.C.B."/>
            <person name="Parody-Merino A.M."/>
            <person name="Battley P.F."/>
            <person name="Fidler A.E."/>
            <person name="Prosdocimi F."/>
        </authorList>
    </citation>
    <scope>NUCLEOTIDE SEQUENCE [LARGE SCALE GENOMIC DNA]</scope>
</reference>
<evidence type="ECO:0000256" key="2">
    <source>
        <dbReference type="ARBA" id="ARBA00022737"/>
    </source>
</evidence>
<sequence length="167" mass="18577">MGVCMQHNVLFNYLTTKEHLLLYGYIKVPHWSKQELYQEVKRTLKETGLYSHRHKLAGSLSGGMKRKLSIAIALLGGSRVVILDEPTTGVDPCSRRSIWEIISKNKKGRDQQEDAELPQQLPGASGQIGSDETSMSTDTFTERDGTKLSPGFIPDLSQMQTVTDGLI</sequence>
<dbReference type="GO" id="GO:0016020">
    <property type="term" value="C:membrane"/>
    <property type="evidence" value="ECO:0007669"/>
    <property type="project" value="InterPro"/>
</dbReference>
<evidence type="ECO:0000259" key="4">
    <source>
        <dbReference type="Pfam" id="PF00005"/>
    </source>
</evidence>
<dbReference type="GO" id="GO:0140359">
    <property type="term" value="F:ABC-type transporter activity"/>
    <property type="evidence" value="ECO:0007669"/>
    <property type="project" value="InterPro"/>
</dbReference>
<dbReference type="GO" id="GO:0005524">
    <property type="term" value="F:ATP binding"/>
    <property type="evidence" value="ECO:0007669"/>
    <property type="project" value="InterPro"/>
</dbReference>
<gene>
    <name evidence="5" type="ORF">llap_18596</name>
</gene>
<dbReference type="AlphaFoldDB" id="A0A2I0TBC0"/>
<dbReference type="GO" id="GO:0005319">
    <property type="term" value="F:lipid transporter activity"/>
    <property type="evidence" value="ECO:0007669"/>
    <property type="project" value="TreeGrafter"/>
</dbReference>
<keyword evidence="2" id="KW-0677">Repeat</keyword>
<accession>A0A2I0TBC0</accession>
<protein>
    <recommendedName>
        <fullName evidence="4">ABC transporter domain-containing protein</fullName>
    </recommendedName>
</protein>
<evidence type="ECO:0000256" key="1">
    <source>
        <dbReference type="ARBA" id="ARBA00022448"/>
    </source>
</evidence>
<dbReference type="EMBL" id="KZ513370">
    <property type="protein sequence ID" value="PKU31100.1"/>
    <property type="molecule type" value="Genomic_DNA"/>
</dbReference>
<organism evidence="5 6">
    <name type="scientific">Limosa lapponica baueri</name>
    <dbReference type="NCBI Taxonomy" id="1758121"/>
    <lineage>
        <taxon>Eukaryota</taxon>
        <taxon>Metazoa</taxon>
        <taxon>Chordata</taxon>
        <taxon>Craniata</taxon>
        <taxon>Vertebrata</taxon>
        <taxon>Euteleostomi</taxon>
        <taxon>Archelosauria</taxon>
        <taxon>Archosauria</taxon>
        <taxon>Dinosauria</taxon>
        <taxon>Saurischia</taxon>
        <taxon>Theropoda</taxon>
        <taxon>Coelurosauria</taxon>
        <taxon>Aves</taxon>
        <taxon>Neognathae</taxon>
        <taxon>Neoaves</taxon>
        <taxon>Charadriiformes</taxon>
        <taxon>Scolopacidae</taxon>
        <taxon>Limosa</taxon>
    </lineage>
</organism>
<feature type="compositionally biased region" description="Polar residues" evidence="3">
    <location>
        <begin position="127"/>
        <end position="139"/>
    </location>
</feature>
<feature type="domain" description="ABC transporter" evidence="4">
    <location>
        <begin position="2"/>
        <end position="88"/>
    </location>
</feature>
<dbReference type="InterPro" id="IPR027417">
    <property type="entry name" value="P-loop_NTPase"/>
</dbReference>
<dbReference type="Pfam" id="PF00005">
    <property type="entry name" value="ABC_tran"/>
    <property type="match status" value="1"/>
</dbReference>
<proteinExistence type="predicted"/>
<dbReference type="GO" id="GO:0016887">
    <property type="term" value="F:ATP hydrolysis activity"/>
    <property type="evidence" value="ECO:0007669"/>
    <property type="project" value="InterPro"/>
</dbReference>
<dbReference type="Gene3D" id="3.40.50.300">
    <property type="entry name" value="P-loop containing nucleotide triphosphate hydrolases"/>
    <property type="match status" value="1"/>
</dbReference>
<feature type="region of interest" description="Disordered" evidence="3">
    <location>
        <begin position="104"/>
        <end position="155"/>
    </location>
</feature>
<dbReference type="PANTHER" id="PTHR19229:SF36">
    <property type="entry name" value="ATP-BINDING CASSETTE SUB-FAMILY A MEMBER 2"/>
    <property type="match status" value="1"/>
</dbReference>
<dbReference type="SUPFAM" id="SSF52540">
    <property type="entry name" value="P-loop containing nucleoside triphosphate hydrolases"/>
    <property type="match status" value="1"/>
</dbReference>
<dbReference type="Proteomes" id="UP000233556">
    <property type="component" value="Unassembled WGS sequence"/>
</dbReference>
<evidence type="ECO:0000313" key="5">
    <source>
        <dbReference type="EMBL" id="PKU31100.1"/>
    </source>
</evidence>
<keyword evidence="1" id="KW-0813">Transport</keyword>
<name>A0A2I0TBC0_LIMLA</name>
<reference evidence="6" key="1">
    <citation type="submission" date="2017-11" db="EMBL/GenBank/DDBJ databases">
        <authorList>
            <person name="Lima N.C."/>
            <person name="Parody-Merino A.M."/>
            <person name="Battley P.F."/>
            <person name="Fidler A.E."/>
            <person name="Prosdocimi F."/>
        </authorList>
    </citation>
    <scope>NUCLEOTIDE SEQUENCE [LARGE SCALE GENOMIC DNA]</scope>
</reference>
<keyword evidence="6" id="KW-1185">Reference proteome</keyword>
<dbReference type="OrthoDB" id="10255969at2759"/>
<dbReference type="InterPro" id="IPR003439">
    <property type="entry name" value="ABC_transporter-like_ATP-bd"/>
</dbReference>
<dbReference type="PANTHER" id="PTHR19229">
    <property type="entry name" value="ATP-BINDING CASSETTE TRANSPORTER SUBFAMILY A ABCA"/>
    <property type="match status" value="1"/>
</dbReference>